<dbReference type="InterPro" id="IPR001845">
    <property type="entry name" value="HTH_ArsR_DNA-bd_dom"/>
</dbReference>
<dbReference type="Gene3D" id="1.10.10.10">
    <property type="entry name" value="Winged helix-like DNA-binding domain superfamily/Winged helix DNA-binding domain"/>
    <property type="match status" value="1"/>
</dbReference>
<name>A0ABD5RW78_9EURY</name>
<organism evidence="2 3">
    <name type="scientific">Halobium palmae</name>
    <dbReference type="NCBI Taxonomy" id="1776492"/>
    <lineage>
        <taxon>Archaea</taxon>
        <taxon>Methanobacteriati</taxon>
        <taxon>Methanobacteriota</taxon>
        <taxon>Stenosarchaea group</taxon>
        <taxon>Halobacteria</taxon>
        <taxon>Halobacteriales</taxon>
        <taxon>Haloferacaceae</taxon>
        <taxon>Halobium</taxon>
    </lineage>
</organism>
<dbReference type="InterPro" id="IPR011991">
    <property type="entry name" value="ArsR-like_HTH"/>
</dbReference>
<evidence type="ECO:0000259" key="1">
    <source>
        <dbReference type="Pfam" id="PF01022"/>
    </source>
</evidence>
<reference evidence="2 3" key="1">
    <citation type="journal article" date="2019" name="Int. J. Syst. Evol. Microbiol.">
        <title>The Global Catalogue of Microorganisms (GCM) 10K type strain sequencing project: providing services to taxonomists for standard genome sequencing and annotation.</title>
        <authorList>
            <consortium name="The Broad Institute Genomics Platform"/>
            <consortium name="The Broad Institute Genome Sequencing Center for Infectious Disease"/>
            <person name="Wu L."/>
            <person name="Ma J."/>
        </authorList>
    </citation>
    <scope>NUCLEOTIDE SEQUENCE [LARGE SCALE GENOMIC DNA]</scope>
    <source>
        <strain evidence="2 3">NBRC 111368</strain>
    </source>
</reference>
<comment type="caution">
    <text evidence="2">The sequence shown here is derived from an EMBL/GenBank/DDBJ whole genome shotgun (WGS) entry which is preliminary data.</text>
</comment>
<dbReference type="Proteomes" id="UP001596328">
    <property type="component" value="Unassembled WGS sequence"/>
</dbReference>
<dbReference type="InterPro" id="IPR036390">
    <property type="entry name" value="WH_DNA-bd_sf"/>
</dbReference>
<accession>A0ABD5RW78</accession>
<dbReference type="Pfam" id="PF01022">
    <property type="entry name" value="HTH_5"/>
    <property type="match status" value="1"/>
</dbReference>
<dbReference type="AlphaFoldDB" id="A0ABD5RW78"/>
<dbReference type="SUPFAM" id="SSF46785">
    <property type="entry name" value="Winged helix' DNA-binding domain"/>
    <property type="match status" value="1"/>
</dbReference>
<proteinExistence type="predicted"/>
<evidence type="ECO:0000313" key="3">
    <source>
        <dbReference type="Proteomes" id="UP001596328"/>
    </source>
</evidence>
<protein>
    <submittedName>
        <fullName evidence="2">Winged helix-turn-helix domain-containing protein</fullName>
    </submittedName>
</protein>
<dbReference type="CDD" id="cd00090">
    <property type="entry name" value="HTH_ARSR"/>
    <property type="match status" value="1"/>
</dbReference>
<keyword evidence="3" id="KW-1185">Reference proteome</keyword>
<feature type="domain" description="HTH arsR-type" evidence="1">
    <location>
        <begin position="17"/>
        <end position="60"/>
    </location>
</feature>
<evidence type="ECO:0000313" key="2">
    <source>
        <dbReference type="EMBL" id="MFC6723689.1"/>
    </source>
</evidence>
<dbReference type="EMBL" id="JBHSWU010000036">
    <property type="protein sequence ID" value="MFC6723689.1"/>
    <property type="molecule type" value="Genomic_DNA"/>
</dbReference>
<dbReference type="InterPro" id="IPR036388">
    <property type="entry name" value="WH-like_DNA-bd_sf"/>
</dbReference>
<sequence length="95" mass="10816">MEASLWRVFGGTRGGANRARLFRAVEETPRNTNRLATDLELDFKTVSHHQEVLLDANLVQRSGDHYGAVYLPSELARRHSETIDSVFEELGFDDR</sequence>
<gene>
    <name evidence="2" type="ORF">ACFQE1_04685</name>
</gene>